<dbReference type="Proteomes" id="UP000315403">
    <property type="component" value="Unassembled WGS sequence"/>
</dbReference>
<evidence type="ECO:0000313" key="5">
    <source>
        <dbReference type="Proteomes" id="UP000363590"/>
    </source>
</evidence>
<dbReference type="EMBL" id="SZUV01000001">
    <property type="protein sequence ID" value="TQN50271.1"/>
    <property type="molecule type" value="Genomic_DNA"/>
</dbReference>
<dbReference type="Pfam" id="PF01553">
    <property type="entry name" value="Acyltransferase"/>
    <property type="match status" value="1"/>
</dbReference>
<feature type="domain" description="Phospholipid/glycerol acyltransferase" evidence="1">
    <location>
        <begin position="15"/>
        <end position="135"/>
    </location>
</feature>
<dbReference type="GeneID" id="60696025"/>
<evidence type="ECO:0000259" key="1">
    <source>
        <dbReference type="Pfam" id="PF01553"/>
    </source>
</evidence>
<name>A0A543Q1S4_ACITH</name>
<evidence type="ECO:0000313" key="3">
    <source>
        <dbReference type="EMBL" id="TQN50271.1"/>
    </source>
</evidence>
<protein>
    <recommendedName>
        <fullName evidence="1">Phospholipid/glycerol acyltransferase domain-containing protein</fullName>
    </recommendedName>
</protein>
<dbReference type="GO" id="GO:0016746">
    <property type="term" value="F:acyltransferase activity"/>
    <property type="evidence" value="ECO:0007669"/>
    <property type="project" value="InterPro"/>
</dbReference>
<reference evidence="3 4" key="1">
    <citation type="submission" date="2019-03" db="EMBL/GenBank/DDBJ databases">
        <title>New insights into Acidothiobacillus thiooxidans sulfur metabolism through coupled gene expression, solution geochemistry, microscopy and spectroscopy analyses.</title>
        <authorList>
            <person name="Camacho D."/>
            <person name="Frazao R."/>
            <person name="Fouillen A."/>
            <person name="Nanci A."/>
            <person name="Lang B.F."/>
            <person name="Apte S.C."/>
            <person name="Baron C."/>
            <person name="Warren L.A."/>
        </authorList>
    </citation>
    <scope>NUCLEOTIDE SEQUENCE [LARGE SCALE GENOMIC DNA]</scope>
    <source>
        <strain evidence="3 4">ATCC 19377</strain>
    </source>
</reference>
<dbReference type="Proteomes" id="UP000363590">
    <property type="component" value="Chromosome"/>
</dbReference>
<reference evidence="2 5" key="2">
    <citation type="submission" date="2019-10" db="EMBL/GenBank/DDBJ databases">
        <authorList>
            <person name="Wang R."/>
        </authorList>
    </citation>
    <scope>NUCLEOTIDE SEQUENCE [LARGE SCALE GENOMIC DNA]</scope>
    <source>
        <strain evidence="2 5">ATCC 19377</strain>
    </source>
</reference>
<dbReference type="InterPro" id="IPR002123">
    <property type="entry name" value="Plipid/glycerol_acylTrfase"/>
</dbReference>
<sequence length="165" mass="18203">MNQIPSNIAAVYSQTGTLFVVRPHTSYLDGPAVARWLTKSRGIRHAVFAVDPDFARHPFWRMALNVYGRLVGGHRMIALDASRPFGIRALIATLKAGGTVVIFPQGTGIRSGPKRPDQSGFQWLMAKTSAHLVHCHIWHNKKWPVVGIPKYVGDAQRLKAKTDAG</sequence>
<dbReference type="AlphaFoldDB" id="A0A543Q1S4"/>
<organism evidence="3 4">
    <name type="scientific">Acidithiobacillus thiooxidans ATCC 19377</name>
    <dbReference type="NCBI Taxonomy" id="637390"/>
    <lineage>
        <taxon>Bacteria</taxon>
        <taxon>Pseudomonadati</taxon>
        <taxon>Pseudomonadota</taxon>
        <taxon>Acidithiobacillia</taxon>
        <taxon>Acidithiobacillales</taxon>
        <taxon>Acidithiobacillaceae</taxon>
        <taxon>Acidithiobacillus</taxon>
    </lineage>
</organism>
<dbReference type="KEGG" id="atx:GCD22_01682"/>
<gene>
    <name evidence="3" type="ORF">DLNHIDIE_00124</name>
    <name evidence="2" type="ORF">GCD22_01682</name>
</gene>
<dbReference type="SUPFAM" id="SSF69593">
    <property type="entry name" value="Glycerol-3-phosphate (1)-acyltransferase"/>
    <property type="match status" value="1"/>
</dbReference>
<dbReference type="RefSeq" id="WP_051690729.1">
    <property type="nucleotide sequence ID" value="NZ_CP045571.1"/>
</dbReference>
<evidence type="ECO:0000313" key="2">
    <source>
        <dbReference type="EMBL" id="QFX95978.1"/>
    </source>
</evidence>
<accession>A0A543Q1S4</accession>
<evidence type="ECO:0000313" key="4">
    <source>
        <dbReference type="Proteomes" id="UP000315403"/>
    </source>
</evidence>
<proteinExistence type="predicted"/>
<dbReference type="EMBL" id="CP045571">
    <property type="protein sequence ID" value="QFX95978.1"/>
    <property type="molecule type" value="Genomic_DNA"/>
</dbReference>